<evidence type="ECO:0000259" key="1">
    <source>
        <dbReference type="Pfam" id="PF07007"/>
    </source>
</evidence>
<evidence type="ECO:0000313" key="3">
    <source>
        <dbReference type="Proteomes" id="UP001595665"/>
    </source>
</evidence>
<organism evidence="2 3">
    <name type="scientific">Massilia haematophila</name>
    <dbReference type="NCBI Taxonomy" id="457923"/>
    <lineage>
        <taxon>Bacteria</taxon>
        <taxon>Pseudomonadati</taxon>
        <taxon>Pseudomonadota</taxon>
        <taxon>Betaproteobacteria</taxon>
        <taxon>Burkholderiales</taxon>
        <taxon>Oxalobacteraceae</taxon>
        <taxon>Telluria group</taxon>
        <taxon>Massilia</taxon>
    </lineage>
</organism>
<protein>
    <submittedName>
        <fullName evidence="2">Lysozyme inhibitor LprI family protein</fullName>
    </submittedName>
</protein>
<dbReference type="InterPro" id="IPR009739">
    <property type="entry name" value="LprI-like_N"/>
</dbReference>
<dbReference type="RefSeq" id="WP_379735252.1">
    <property type="nucleotide sequence ID" value="NZ_JBHRVV010000001.1"/>
</dbReference>
<dbReference type="Pfam" id="PF07007">
    <property type="entry name" value="LprI"/>
    <property type="match status" value="1"/>
</dbReference>
<gene>
    <name evidence="2" type="ORF">ACFOPH_11055</name>
</gene>
<dbReference type="Gene3D" id="1.20.1270.180">
    <property type="match status" value="1"/>
</dbReference>
<name>A0ABV7PLL3_9BURK</name>
<keyword evidence="3" id="KW-1185">Reference proteome</keyword>
<dbReference type="Proteomes" id="UP001595665">
    <property type="component" value="Unassembled WGS sequence"/>
</dbReference>
<sequence>MGQSAALEHCSAYSQAEIRTCLMSQARQSEAAVRKAESSVLTAILTWDEDEKYITKAKDQLNLSKKRFAEYRDAQCAFHTSLGGGAIMNGLEQRRLACISDLNNNQARLYLVEASTLPSRK</sequence>
<feature type="domain" description="Lysozyme inhibitor LprI-like N-terminal" evidence="1">
    <location>
        <begin position="12"/>
        <end position="105"/>
    </location>
</feature>
<reference evidence="3" key="1">
    <citation type="journal article" date="2019" name="Int. J. Syst. Evol. Microbiol.">
        <title>The Global Catalogue of Microorganisms (GCM) 10K type strain sequencing project: providing services to taxonomists for standard genome sequencing and annotation.</title>
        <authorList>
            <consortium name="The Broad Institute Genomics Platform"/>
            <consortium name="The Broad Institute Genome Sequencing Center for Infectious Disease"/>
            <person name="Wu L."/>
            <person name="Ma J."/>
        </authorList>
    </citation>
    <scope>NUCLEOTIDE SEQUENCE [LARGE SCALE GENOMIC DNA]</scope>
    <source>
        <strain evidence="3">CCM 7480</strain>
    </source>
</reference>
<comment type="caution">
    <text evidence="2">The sequence shown here is derived from an EMBL/GenBank/DDBJ whole genome shotgun (WGS) entry which is preliminary data.</text>
</comment>
<evidence type="ECO:0000313" key="2">
    <source>
        <dbReference type="EMBL" id="MFC3458777.1"/>
    </source>
</evidence>
<dbReference type="EMBL" id="JBHRVV010000001">
    <property type="protein sequence ID" value="MFC3458777.1"/>
    <property type="molecule type" value="Genomic_DNA"/>
</dbReference>
<accession>A0ABV7PLL3</accession>
<proteinExistence type="predicted"/>